<organism evidence="2 3">
    <name type="scientific">Acinetobacter bohemicus ANC 3994</name>
    <dbReference type="NCBI Taxonomy" id="1217715"/>
    <lineage>
        <taxon>Bacteria</taxon>
        <taxon>Pseudomonadati</taxon>
        <taxon>Pseudomonadota</taxon>
        <taxon>Gammaproteobacteria</taxon>
        <taxon>Moraxellales</taxon>
        <taxon>Moraxellaceae</taxon>
        <taxon>Acinetobacter</taxon>
    </lineage>
</organism>
<reference evidence="2 3" key="1">
    <citation type="submission" date="2013-02" db="EMBL/GenBank/DDBJ databases">
        <title>The Genome Sequence of Acinetobacter sp. ANC 3994.</title>
        <authorList>
            <consortium name="The Broad Institute Genome Sequencing Platform"/>
            <consortium name="The Broad Institute Genome Sequencing Center for Infectious Disease"/>
            <person name="Cerqueira G."/>
            <person name="Feldgarden M."/>
            <person name="Courvalin P."/>
            <person name="Perichon B."/>
            <person name="Grillot-Courvalin C."/>
            <person name="Clermont D."/>
            <person name="Rocha E."/>
            <person name="Yoon E.-J."/>
            <person name="Nemec A."/>
            <person name="Walker B."/>
            <person name="Young S.K."/>
            <person name="Zeng Q."/>
            <person name="Gargeya S."/>
            <person name="Fitzgerald M."/>
            <person name="Haas B."/>
            <person name="Abouelleil A."/>
            <person name="Alvarado L."/>
            <person name="Arachchi H.M."/>
            <person name="Berlin A.M."/>
            <person name="Chapman S.B."/>
            <person name="Dewar J."/>
            <person name="Goldberg J."/>
            <person name="Griggs A."/>
            <person name="Gujja S."/>
            <person name="Hansen M."/>
            <person name="Howarth C."/>
            <person name="Imamovic A."/>
            <person name="Larimer J."/>
            <person name="McCowan C."/>
            <person name="Murphy C."/>
            <person name="Neiman D."/>
            <person name="Pearson M."/>
            <person name="Priest M."/>
            <person name="Roberts A."/>
            <person name="Saif S."/>
            <person name="Shea T."/>
            <person name="Sisk P."/>
            <person name="Sykes S."/>
            <person name="Wortman J."/>
            <person name="Nusbaum C."/>
            <person name="Birren B."/>
        </authorList>
    </citation>
    <scope>NUCLEOTIDE SEQUENCE [LARGE SCALE GENOMIC DNA]</scope>
    <source>
        <strain evidence="2 3">ANC 3994</strain>
    </source>
</reference>
<gene>
    <name evidence="2" type="ORF">F994_00797</name>
</gene>
<dbReference type="EMBL" id="APOH01000010">
    <property type="protein sequence ID" value="ENU20571.1"/>
    <property type="molecule type" value="Genomic_DNA"/>
</dbReference>
<evidence type="ECO:0000256" key="1">
    <source>
        <dbReference type="SAM" id="Coils"/>
    </source>
</evidence>
<dbReference type="HOGENOM" id="CLU_1458285_0_0_6"/>
<protein>
    <submittedName>
        <fullName evidence="2">Uncharacterized protein</fullName>
    </submittedName>
</protein>
<dbReference type="AlphaFoldDB" id="N8P1W6"/>
<keyword evidence="1" id="KW-0175">Coiled coil</keyword>
<dbReference type="Proteomes" id="UP000013086">
    <property type="component" value="Unassembled WGS sequence"/>
</dbReference>
<evidence type="ECO:0000313" key="2">
    <source>
        <dbReference type="EMBL" id="ENU20571.1"/>
    </source>
</evidence>
<proteinExistence type="predicted"/>
<dbReference type="RefSeq" id="WP_004651086.1">
    <property type="nucleotide sequence ID" value="NZ_KB849176.1"/>
</dbReference>
<name>N8P1W6_9GAMM</name>
<sequence length="185" mass="21180">MTFSNKSKATAVILSAELALKQASLAHQGIITDTAKLLLSTAHDHQTTVDNAYSILCEEYKQLEEQQKRRNDEAVKAYDHHIAKNQGELKQIKQDIERLTTEVSSLEKDLQRKKEIHGQQEKRLKAEGLTQDQIKTILGMGESLDEGKILEEIKYKNEIKILLNERTDEIYTEARSIKETVIYTQ</sequence>
<dbReference type="PATRIC" id="fig|1217715.3.peg.759"/>
<comment type="caution">
    <text evidence="2">The sequence shown here is derived from an EMBL/GenBank/DDBJ whole genome shotgun (WGS) entry which is preliminary data.</text>
</comment>
<dbReference type="OrthoDB" id="6706806at2"/>
<accession>N8P1W6</accession>
<evidence type="ECO:0000313" key="3">
    <source>
        <dbReference type="Proteomes" id="UP000013086"/>
    </source>
</evidence>
<feature type="coiled-coil region" evidence="1">
    <location>
        <begin position="57"/>
        <end position="116"/>
    </location>
</feature>